<dbReference type="STRING" id="1817883.A3G31_05935"/>
<dbReference type="Proteomes" id="UP000178082">
    <property type="component" value="Unassembled WGS sequence"/>
</dbReference>
<evidence type="ECO:0000313" key="2">
    <source>
        <dbReference type="Proteomes" id="UP000178082"/>
    </source>
</evidence>
<accession>A0A1F7SCY6</accession>
<reference evidence="1 2" key="1">
    <citation type="journal article" date="2016" name="Nat. Commun.">
        <title>Thousands of microbial genomes shed light on interconnected biogeochemical processes in an aquifer system.</title>
        <authorList>
            <person name="Anantharaman K."/>
            <person name="Brown C.T."/>
            <person name="Hug L.A."/>
            <person name="Sharon I."/>
            <person name="Castelle C.J."/>
            <person name="Probst A.J."/>
            <person name="Thomas B.C."/>
            <person name="Singh A."/>
            <person name="Wilkins M.J."/>
            <person name="Karaoz U."/>
            <person name="Brodie E.L."/>
            <person name="Williams K.H."/>
            <person name="Hubbard S.S."/>
            <person name="Banfield J.F."/>
        </authorList>
    </citation>
    <scope>NUCLEOTIDE SEQUENCE [LARGE SCALE GENOMIC DNA]</scope>
</reference>
<evidence type="ECO:0000313" key="1">
    <source>
        <dbReference type="EMBL" id="OGL51646.1"/>
    </source>
</evidence>
<comment type="caution">
    <text evidence="1">The sequence shown here is derived from an EMBL/GenBank/DDBJ whole genome shotgun (WGS) entry which is preliminary data.</text>
</comment>
<dbReference type="EMBL" id="MGDI01000038">
    <property type="protein sequence ID" value="OGL51646.1"/>
    <property type="molecule type" value="Genomic_DNA"/>
</dbReference>
<organism evidence="1 2">
    <name type="scientific">Candidatus Schekmanbacteria bacterium RIFCSPLOWO2_12_FULL_38_15</name>
    <dbReference type="NCBI Taxonomy" id="1817883"/>
    <lineage>
        <taxon>Bacteria</taxon>
        <taxon>Candidatus Schekmaniibacteriota</taxon>
    </lineage>
</organism>
<sequence length="82" mass="9396">MASNRLTAIEELGKGMHALMDSTSPSHAGFQVWDGMLSPSTWRGFRSHIEAESVISYNELLRTAKLIRKYYLKYQRMKKGCN</sequence>
<gene>
    <name evidence="1" type="ORF">A3G31_05935</name>
</gene>
<name>A0A1F7SCY6_9BACT</name>
<protein>
    <submittedName>
        <fullName evidence="1">Uncharacterized protein</fullName>
    </submittedName>
</protein>
<dbReference type="AlphaFoldDB" id="A0A1F7SCY6"/>
<proteinExistence type="predicted"/>